<feature type="non-terminal residue" evidence="1">
    <location>
        <position position="1"/>
    </location>
</feature>
<proteinExistence type="predicted"/>
<gene>
    <name evidence="1" type="ORF">LCGC14_3112220</name>
</gene>
<protein>
    <submittedName>
        <fullName evidence="1">Uncharacterized protein</fullName>
    </submittedName>
</protein>
<sequence>ESGNFISVENLLQPVWIGRYDTKYANGLFDNVMFFNVELSVIEVKNIYELSRWRYQR</sequence>
<dbReference type="AlphaFoldDB" id="A0A0F8YC51"/>
<name>A0A0F8YC51_9ZZZZ</name>
<reference evidence="1" key="1">
    <citation type="journal article" date="2015" name="Nature">
        <title>Complex archaea that bridge the gap between prokaryotes and eukaryotes.</title>
        <authorList>
            <person name="Spang A."/>
            <person name="Saw J.H."/>
            <person name="Jorgensen S.L."/>
            <person name="Zaremba-Niedzwiedzka K."/>
            <person name="Martijn J."/>
            <person name="Lind A.E."/>
            <person name="van Eijk R."/>
            <person name="Schleper C."/>
            <person name="Guy L."/>
            <person name="Ettema T.J."/>
        </authorList>
    </citation>
    <scope>NUCLEOTIDE SEQUENCE</scope>
</reference>
<dbReference type="EMBL" id="LAZR01067374">
    <property type="protein sequence ID" value="KKK51709.1"/>
    <property type="molecule type" value="Genomic_DNA"/>
</dbReference>
<accession>A0A0F8YC51</accession>
<organism evidence="1">
    <name type="scientific">marine sediment metagenome</name>
    <dbReference type="NCBI Taxonomy" id="412755"/>
    <lineage>
        <taxon>unclassified sequences</taxon>
        <taxon>metagenomes</taxon>
        <taxon>ecological metagenomes</taxon>
    </lineage>
</organism>
<comment type="caution">
    <text evidence="1">The sequence shown here is derived from an EMBL/GenBank/DDBJ whole genome shotgun (WGS) entry which is preliminary data.</text>
</comment>
<evidence type="ECO:0000313" key="1">
    <source>
        <dbReference type="EMBL" id="KKK51709.1"/>
    </source>
</evidence>